<accession>A0A561ELT2</accession>
<protein>
    <recommendedName>
        <fullName evidence="4 12">4-hydroxy-tetrahydrodipicolinate synthase</fullName>
        <shortName evidence="12">HTPA synthase</shortName>
        <ecNumber evidence="4 12">4.3.3.7</ecNumber>
    </recommendedName>
</protein>
<feature type="binding site" evidence="12 15">
    <location>
        <position position="204"/>
    </location>
    <ligand>
        <name>pyruvate</name>
        <dbReference type="ChEBI" id="CHEBI:15361"/>
    </ligand>
</feature>
<evidence type="ECO:0000256" key="11">
    <source>
        <dbReference type="ARBA" id="ARBA00047836"/>
    </source>
</evidence>
<dbReference type="GO" id="GO:0008840">
    <property type="term" value="F:4-hydroxy-tetrahydrodipicolinate synthase activity"/>
    <property type="evidence" value="ECO:0007669"/>
    <property type="project" value="UniProtKB-UniRule"/>
</dbReference>
<name>A0A561ELT2_9ACTN</name>
<feature type="binding site" evidence="12 15">
    <location>
        <position position="46"/>
    </location>
    <ligand>
        <name>pyruvate</name>
        <dbReference type="ChEBI" id="CHEBI:15361"/>
    </ligand>
</feature>
<dbReference type="PIRSF" id="PIRSF001365">
    <property type="entry name" value="DHDPS"/>
    <property type="match status" value="1"/>
</dbReference>
<keyword evidence="6 12" id="KW-0028">Amino-acid biosynthesis</keyword>
<keyword evidence="8 12" id="KW-0457">Lysine biosynthesis</keyword>
<comment type="caution">
    <text evidence="16">The sequence shown here is derived from an EMBL/GenBank/DDBJ whole genome shotgun (WGS) entry which is preliminary data.</text>
</comment>
<keyword evidence="9 12" id="KW-0456">Lyase</keyword>
<evidence type="ECO:0000256" key="6">
    <source>
        <dbReference type="ARBA" id="ARBA00022605"/>
    </source>
</evidence>
<evidence type="ECO:0000256" key="7">
    <source>
        <dbReference type="ARBA" id="ARBA00022915"/>
    </source>
</evidence>
<keyword evidence="7 12" id="KW-0220">Diaminopimelate biosynthesis</keyword>
<proteinExistence type="inferred from homology"/>
<evidence type="ECO:0000313" key="16">
    <source>
        <dbReference type="EMBL" id="TWE16560.1"/>
    </source>
</evidence>
<keyword evidence="5 12" id="KW-0963">Cytoplasm</keyword>
<keyword evidence="10 12" id="KW-0704">Schiff base</keyword>
<feature type="site" description="Part of a proton relay during catalysis" evidence="12">
    <location>
        <position position="45"/>
    </location>
</feature>
<feature type="active site" description="Proton donor/acceptor" evidence="12 14">
    <location>
        <position position="133"/>
    </location>
</feature>
<evidence type="ECO:0000256" key="13">
    <source>
        <dbReference type="PIRNR" id="PIRNR001365"/>
    </source>
</evidence>
<comment type="caution">
    <text evidence="12">Was originally thought to be a dihydrodipicolinate synthase (DHDPS), catalyzing the condensation of (S)-aspartate-beta-semialdehyde [(S)-ASA] and pyruvate to dihydrodipicolinate (DHDP). However, it was shown in E.coli that the product of the enzymatic reaction is not dihydrodipicolinate but in fact (4S)-4-hydroxy-2,3,4,5-tetrahydro-(2S)-dipicolinic acid (HTPA), and that the consecutive dehydration reaction leading to DHDP is not spontaneous but catalyzed by DapB.</text>
</comment>
<reference evidence="16 17" key="1">
    <citation type="submission" date="2019-06" db="EMBL/GenBank/DDBJ databases">
        <title>Sequencing the genomes of 1000 actinobacteria strains.</title>
        <authorList>
            <person name="Klenk H.-P."/>
        </authorList>
    </citation>
    <scope>NUCLEOTIDE SEQUENCE [LARGE SCALE GENOMIC DNA]</scope>
    <source>
        <strain evidence="16 17">DSM 41649</strain>
    </source>
</reference>
<evidence type="ECO:0000256" key="1">
    <source>
        <dbReference type="ARBA" id="ARBA00003294"/>
    </source>
</evidence>
<evidence type="ECO:0000256" key="14">
    <source>
        <dbReference type="PIRSR" id="PIRSR001365-1"/>
    </source>
</evidence>
<dbReference type="EMBL" id="VIVR01000001">
    <property type="protein sequence ID" value="TWE16560.1"/>
    <property type="molecule type" value="Genomic_DNA"/>
</dbReference>
<dbReference type="Gene3D" id="3.20.20.70">
    <property type="entry name" value="Aldolase class I"/>
    <property type="match status" value="1"/>
</dbReference>
<evidence type="ECO:0000256" key="3">
    <source>
        <dbReference type="ARBA" id="ARBA00007592"/>
    </source>
</evidence>
<comment type="caution">
    <text evidence="12">Lacks conserved residue(s) required for the propagation of feature annotation.</text>
</comment>
<comment type="pathway">
    <text evidence="2 12">Amino-acid biosynthesis; L-lysine biosynthesis via DAP pathway; (S)-tetrahydrodipicolinate from L-aspartate: step 3/4.</text>
</comment>
<dbReference type="GO" id="GO:0005737">
    <property type="term" value="C:cytoplasm"/>
    <property type="evidence" value="ECO:0007669"/>
    <property type="project" value="UniProtKB-SubCell"/>
</dbReference>
<evidence type="ECO:0000256" key="2">
    <source>
        <dbReference type="ARBA" id="ARBA00005120"/>
    </source>
</evidence>
<dbReference type="UniPathway" id="UPA00034">
    <property type="reaction ID" value="UER00017"/>
</dbReference>
<dbReference type="PRINTS" id="PR00146">
    <property type="entry name" value="DHPICSNTHASE"/>
</dbReference>
<dbReference type="InterPro" id="IPR005263">
    <property type="entry name" value="DapA"/>
</dbReference>
<gene>
    <name evidence="12" type="primary">dapA</name>
    <name evidence="16" type="ORF">FB465_1543</name>
</gene>
<keyword evidence="17" id="KW-1185">Reference proteome</keyword>
<dbReference type="SMART" id="SM01130">
    <property type="entry name" value="DHDPS"/>
    <property type="match status" value="1"/>
</dbReference>
<dbReference type="PANTHER" id="PTHR12128:SF66">
    <property type="entry name" value="4-HYDROXY-2-OXOGLUTARATE ALDOLASE, MITOCHONDRIAL"/>
    <property type="match status" value="1"/>
</dbReference>
<comment type="subcellular location">
    <subcellularLocation>
        <location evidence="12">Cytoplasm</location>
    </subcellularLocation>
</comment>
<dbReference type="AlphaFoldDB" id="A0A561ELT2"/>
<evidence type="ECO:0000313" key="17">
    <source>
        <dbReference type="Proteomes" id="UP000318416"/>
    </source>
</evidence>
<organism evidence="16 17">
    <name type="scientific">Kitasatospora atroaurantiaca</name>
    <dbReference type="NCBI Taxonomy" id="285545"/>
    <lineage>
        <taxon>Bacteria</taxon>
        <taxon>Bacillati</taxon>
        <taxon>Actinomycetota</taxon>
        <taxon>Actinomycetes</taxon>
        <taxon>Kitasatosporales</taxon>
        <taxon>Streptomycetaceae</taxon>
        <taxon>Kitasatospora</taxon>
    </lineage>
</organism>
<dbReference type="PANTHER" id="PTHR12128">
    <property type="entry name" value="DIHYDRODIPICOLINATE SYNTHASE"/>
    <property type="match status" value="1"/>
</dbReference>
<sequence>MDLHGIYVPLVTPFTDGGELAAGALERLAHEVLDEGAAGLVALGTTAEAATLDDAERRTVVELCARVCRERGATLIVGAGSSDTRRSAEALAKLAGADAALVAVPAFSRPGEEGVLAHFAYLAERSPVPLIVYHIPYRTGQTLSAAALRRLGGLPGVAGVKLAVGGVDQAAMELLGDVPPGFAVLAGDDLYLSPLLALGAAGGILAAAHLATGRFVELAEAWGKGDAEHARALGHRLAAMAGAAFAEPNPTVIKGVLHAQGRIPSPAVRLPLLPAGRASVDHALERLAALAC</sequence>
<dbReference type="Pfam" id="PF00701">
    <property type="entry name" value="DHDPS"/>
    <property type="match status" value="1"/>
</dbReference>
<evidence type="ECO:0000256" key="5">
    <source>
        <dbReference type="ARBA" id="ARBA00022490"/>
    </source>
</evidence>
<comment type="similarity">
    <text evidence="3 12 13">Belongs to the DapA family.</text>
</comment>
<evidence type="ECO:0000256" key="4">
    <source>
        <dbReference type="ARBA" id="ARBA00012086"/>
    </source>
</evidence>
<comment type="catalytic activity">
    <reaction evidence="11 12">
        <text>L-aspartate 4-semialdehyde + pyruvate = (2S,4S)-4-hydroxy-2,3,4,5-tetrahydrodipicolinate + H2O + H(+)</text>
        <dbReference type="Rhea" id="RHEA:34171"/>
        <dbReference type="ChEBI" id="CHEBI:15361"/>
        <dbReference type="ChEBI" id="CHEBI:15377"/>
        <dbReference type="ChEBI" id="CHEBI:15378"/>
        <dbReference type="ChEBI" id="CHEBI:67139"/>
        <dbReference type="ChEBI" id="CHEBI:537519"/>
        <dbReference type="EC" id="4.3.3.7"/>
    </reaction>
</comment>
<evidence type="ECO:0000256" key="8">
    <source>
        <dbReference type="ARBA" id="ARBA00023154"/>
    </source>
</evidence>
<dbReference type="Proteomes" id="UP000318416">
    <property type="component" value="Unassembled WGS sequence"/>
</dbReference>
<evidence type="ECO:0000256" key="12">
    <source>
        <dbReference type="HAMAP-Rule" id="MF_00418"/>
    </source>
</evidence>
<dbReference type="InterPro" id="IPR013785">
    <property type="entry name" value="Aldolase_TIM"/>
</dbReference>
<dbReference type="OrthoDB" id="9782828at2"/>
<evidence type="ECO:0000256" key="10">
    <source>
        <dbReference type="ARBA" id="ARBA00023270"/>
    </source>
</evidence>
<evidence type="ECO:0000256" key="9">
    <source>
        <dbReference type="ARBA" id="ARBA00023239"/>
    </source>
</evidence>
<feature type="active site" description="Schiff-base intermediate with substrate" evidence="12 14">
    <location>
        <position position="161"/>
    </location>
</feature>
<dbReference type="GO" id="GO:0019877">
    <property type="term" value="P:diaminopimelate biosynthetic process"/>
    <property type="evidence" value="ECO:0007669"/>
    <property type="project" value="UniProtKB-UniRule"/>
</dbReference>
<dbReference type="EC" id="4.3.3.7" evidence="4 12"/>
<comment type="subunit">
    <text evidence="12">Homotetramer; dimer of dimers.</text>
</comment>
<dbReference type="SUPFAM" id="SSF51569">
    <property type="entry name" value="Aldolase"/>
    <property type="match status" value="1"/>
</dbReference>
<dbReference type="HAMAP" id="MF_00418">
    <property type="entry name" value="DapA"/>
    <property type="match status" value="1"/>
</dbReference>
<dbReference type="GO" id="GO:0009089">
    <property type="term" value="P:lysine biosynthetic process via diaminopimelate"/>
    <property type="evidence" value="ECO:0007669"/>
    <property type="project" value="UniProtKB-UniRule"/>
</dbReference>
<dbReference type="InterPro" id="IPR002220">
    <property type="entry name" value="DapA-like"/>
</dbReference>
<evidence type="ECO:0000256" key="15">
    <source>
        <dbReference type="PIRSR" id="PIRSR001365-2"/>
    </source>
</evidence>
<dbReference type="RefSeq" id="WP_145788795.1">
    <property type="nucleotide sequence ID" value="NZ_BAAABR010000002.1"/>
</dbReference>
<comment type="function">
    <text evidence="1 12">Catalyzes the condensation of (S)-aspartate-beta-semialdehyde [(S)-ASA] and pyruvate to 4-hydroxy-tetrahydrodipicolinate (HTPA).</text>
</comment>